<dbReference type="Proteomes" id="UP000198577">
    <property type="component" value="Unassembled WGS sequence"/>
</dbReference>
<dbReference type="Gene3D" id="1.10.10.60">
    <property type="entry name" value="Homeodomain-like"/>
    <property type="match status" value="2"/>
</dbReference>
<organism evidence="14 15">
    <name type="scientific">Caldicoprobacter faecalis</name>
    <dbReference type="NCBI Taxonomy" id="937334"/>
    <lineage>
        <taxon>Bacteria</taxon>
        <taxon>Bacillati</taxon>
        <taxon>Bacillota</taxon>
        <taxon>Clostridia</taxon>
        <taxon>Caldicoprobacterales</taxon>
        <taxon>Caldicoprobacteraceae</taxon>
        <taxon>Caldicoprobacter</taxon>
    </lineage>
</organism>
<dbReference type="STRING" id="937334.SAMN05444406_103110"/>
<dbReference type="PROSITE" id="PS50110">
    <property type="entry name" value="RESPONSE_REGULATORY"/>
    <property type="match status" value="1"/>
</dbReference>
<evidence type="ECO:0000256" key="2">
    <source>
        <dbReference type="ARBA" id="ARBA00018672"/>
    </source>
</evidence>
<dbReference type="Gene3D" id="3.40.50.2300">
    <property type="match status" value="1"/>
</dbReference>
<proteinExistence type="predicted"/>
<dbReference type="PROSITE" id="PS01124">
    <property type="entry name" value="HTH_ARAC_FAMILY_2"/>
    <property type="match status" value="1"/>
</dbReference>
<keyword evidence="3" id="KW-0963">Cytoplasm</keyword>
<feature type="modified residue" description="4-aspartylphosphate" evidence="10">
    <location>
        <position position="61"/>
    </location>
</feature>
<dbReference type="OrthoDB" id="1769137at2"/>
<dbReference type="GO" id="GO:0003700">
    <property type="term" value="F:DNA-binding transcription factor activity"/>
    <property type="evidence" value="ECO:0007669"/>
    <property type="project" value="InterPro"/>
</dbReference>
<dbReference type="GO" id="GO:0000160">
    <property type="term" value="P:phosphorelay signal transduction system"/>
    <property type="evidence" value="ECO:0007669"/>
    <property type="project" value="UniProtKB-KW"/>
</dbReference>
<evidence type="ECO:0000259" key="13">
    <source>
        <dbReference type="PROSITE" id="PS50110"/>
    </source>
</evidence>
<dbReference type="PANTHER" id="PTHR42713:SF3">
    <property type="entry name" value="TRANSCRIPTIONAL REGULATORY PROTEIN HPTR"/>
    <property type="match status" value="1"/>
</dbReference>
<evidence type="ECO:0000256" key="6">
    <source>
        <dbReference type="ARBA" id="ARBA00023015"/>
    </source>
</evidence>
<evidence type="ECO:0000256" key="9">
    <source>
        <dbReference type="ARBA" id="ARBA00024867"/>
    </source>
</evidence>
<dbReference type="GO" id="GO:0043565">
    <property type="term" value="F:sequence-specific DNA binding"/>
    <property type="evidence" value="ECO:0007669"/>
    <property type="project" value="InterPro"/>
</dbReference>
<reference evidence="14 15" key="1">
    <citation type="submission" date="2016-10" db="EMBL/GenBank/DDBJ databases">
        <authorList>
            <person name="de Groot N.N."/>
        </authorList>
    </citation>
    <scope>NUCLEOTIDE SEQUENCE [LARGE SCALE GENOMIC DNA]</scope>
    <source>
        <strain evidence="14 15">DSM 20678</strain>
    </source>
</reference>
<evidence type="ECO:0000259" key="12">
    <source>
        <dbReference type="PROSITE" id="PS01124"/>
    </source>
</evidence>
<name>A0A1I5T0A0_9FIRM</name>
<feature type="domain" description="Response regulatory" evidence="13">
    <location>
        <begin position="9"/>
        <end position="126"/>
    </location>
</feature>
<dbReference type="InterPro" id="IPR018062">
    <property type="entry name" value="HTH_AraC-typ_CS"/>
</dbReference>
<dbReference type="InterPro" id="IPR051552">
    <property type="entry name" value="HptR"/>
</dbReference>
<evidence type="ECO:0000256" key="3">
    <source>
        <dbReference type="ARBA" id="ARBA00022490"/>
    </source>
</evidence>
<dbReference type="InterPro" id="IPR011006">
    <property type="entry name" value="CheY-like_superfamily"/>
</dbReference>
<dbReference type="CDD" id="cd17536">
    <property type="entry name" value="REC_YesN-like"/>
    <property type="match status" value="1"/>
</dbReference>
<keyword evidence="6" id="KW-0805">Transcription regulation</keyword>
<protein>
    <recommendedName>
        <fullName evidence="2">Stage 0 sporulation protein A homolog</fullName>
    </recommendedName>
</protein>
<evidence type="ECO:0000256" key="4">
    <source>
        <dbReference type="ARBA" id="ARBA00022553"/>
    </source>
</evidence>
<dbReference type="Pfam" id="PF00072">
    <property type="entry name" value="Response_reg"/>
    <property type="match status" value="1"/>
</dbReference>
<dbReference type="SMART" id="SM00342">
    <property type="entry name" value="HTH_ARAC"/>
    <property type="match status" value="1"/>
</dbReference>
<dbReference type="InterPro" id="IPR001789">
    <property type="entry name" value="Sig_transdc_resp-reg_receiver"/>
</dbReference>
<evidence type="ECO:0000256" key="5">
    <source>
        <dbReference type="ARBA" id="ARBA00023012"/>
    </source>
</evidence>
<dbReference type="SUPFAM" id="SSF46689">
    <property type="entry name" value="Homeodomain-like"/>
    <property type="match status" value="2"/>
</dbReference>
<evidence type="ECO:0000256" key="1">
    <source>
        <dbReference type="ARBA" id="ARBA00004496"/>
    </source>
</evidence>
<evidence type="ECO:0000256" key="7">
    <source>
        <dbReference type="ARBA" id="ARBA00023125"/>
    </source>
</evidence>
<evidence type="ECO:0000313" key="15">
    <source>
        <dbReference type="Proteomes" id="UP000198577"/>
    </source>
</evidence>
<gene>
    <name evidence="14" type="ORF">SAMN05444406_103110</name>
</gene>
<evidence type="ECO:0000256" key="11">
    <source>
        <dbReference type="SAM" id="MobiDB-lite"/>
    </source>
</evidence>
<dbReference type="InterPro" id="IPR018060">
    <property type="entry name" value="HTH_AraC"/>
</dbReference>
<dbReference type="InterPro" id="IPR009057">
    <property type="entry name" value="Homeodomain-like_sf"/>
</dbReference>
<feature type="domain" description="HTH araC/xylS-type" evidence="12">
    <location>
        <begin position="157"/>
        <end position="258"/>
    </location>
</feature>
<dbReference type="AlphaFoldDB" id="A0A1I5T0A0"/>
<dbReference type="GO" id="GO:0005737">
    <property type="term" value="C:cytoplasm"/>
    <property type="evidence" value="ECO:0007669"/>
    <property type="project" value="UniProtKB-SubCell"/>
</dbReference>
<dbReference type="PRINTS" id="PR00032">
    <property type="entry name" value="HTHARAC"/>
</dbReference>
<dbReference type="InterPro" id="IPR020449">
    <property type="entry name" value="Tscrpt_reg_AraC-type_HTH"/>
</dbReference>
<keyword evidence="4 10" id="KW-0597">Phosphoprotein</keyword>
<evidence type="ECO:0000313" key="14">
    <source>
        <dbReference type="EMBL" id="SFP75886.1"/>
    </source>
</evidence>
<sequence>MNADKKLYSLLVVDDEPGTRNTLCSCFPWEDIGFNIVFQANNGQEALDYIRQHPVDVVLCDIRMPVLSGIDLARELYLSKSPTKVVFLSGYRDFEYAKKALDFGVKNYILKPAKYKELVDVFSRIKSELDEERSRYENQDTRTSDDKGQDRGFSLEDGVISTIKNYVQRNYRSATLEDVAKVVHMNPNYLSYYFKQKTGENFSDFLTEVKMKNAAELLKNIDLKIHQVGRMVGYSNAKNFARSFKKYFGVTPKQYRHKGGNN</sequence>
<feature type="region of interest" description="Disordered" evidence="11">
    <location>
        <begin position="133"/>
        <end position="153"/>
    </location>
</feature>
<dbReference type="EMBL" id="FOXR01000003">
    <property type="protein sequence ID" value="SFP75886.1"/>
    <property type="molecule type" value="Genomic_DNA"/>
</dbReference>
<comment type="subcellular location">
    <subcellularLocation>
        <location evidence="1">Cytoplasm</location>
    </subcellularLocation>
</comment>
<dbReference type="PANTHER" id="PTHR42713">
    <property type="entry name" value="HISTIDINE KINASE-RELATED"/>
    <property type="match status" value="1"/>
</dbReference>
<keyword evidence="8" id="KW-0804">Transcription</keyword>
<dbReference type="SUPFAM" id="SSF52172">
    <property type="entry name" value="CheY-like"/>
    <property type="match status" value="1"/>
</dbReference>
<keyword evidence="15" id="KW-1185">Reference proteome</keyword>
<dbReference type="SMART" id="SM00448">
    <property type="entry name" value="REC"/>
    <property type="match status" value="1"/>
</dbReference>
<keyword evidence="7" id="KW-0238">DNA-binding</keyword>
<evidence type="ECO:0000256" key="8">
    <source>
        <dbReference type="ARBA" id="ARBA00023163"/>
    </source>
</evidence>
<dbReference type="Pfam" id="PF12833">
    <property type="entry name" value="HTH_18"/>
    <property type="match status" value="1"/>
</dbReference>
<evidence type="ECO:0000256" key="10">
    <source>
        <dbReference type="PROSITE-ProRule" id="PRU00169"/>
    </source>
</evidence>
<keyword evidence="5" id="KW-0902">Two-component regulatory system</keyword>
<dbReference type="PROSITE" id="PS00041">
    <property type="entry name" value="HTH_ARAC_FAMILY_1"/>
    <property type="match status" value="1"/>
</dbReference>
<comment type="function">
    <text evidence="9">May play the central regulatory role in sporulation. It may be an element of the effector pathway responsible for the activation of sporulation genes in response to nutritional stress. Spo0A may act in concert with spo0H (a sigma factor) to control the expression of some genes that are critical to the sporulation process.</text>
</comment>
<accession>A0A1I5T0A0</accession>